<feature type="compositionally biased region" description="Basic and acidic residues" evidence="1">
    <location>
        <begin position="929"/>
        <end position="940"/>
    </location>
</feature>
<gene>
    <name evidence="2" type="ORF">BU16DRAFT_605656</name>
</gene>
<feature type="compositionally biased region" description="Basic and acidic residues" evidence="1">
    <location>
        <begin position="653"/>
        <end position="674"/>
    </location>
</feature>
<feature type="region of interest" description="Disordered" evidence="1">
    <location>
        <begin position="510"/>
        <end position="1206"/>
    </location>
</feature>
<feature type="compositionally biased region" description="Polar residues" evidence="1">
    <location>
        <begin position="871"/>
        <end position="881"/>
    </location>
</feature>
<feature type="region of interest" description="Disordered" evidence="1">
    <location>
        <begin position="1287"/>
        <end position="1467"/>
    </location>
</feature>
<feature type="compositionally biased region" description="Polar residues" evidence="1">
    <location>
        <begin position="712"/>
        <end position="721"/>
    </location>
</feature>
<feature type="compositionally biased region" description="Polar residues" evidence="1">
    <location>
        <begin position="690"/>
        <end position="699"/>
    </location>
</feature>
<feature type="compositionally biased region" description="Gly residues" evidence="1">
    <location>
        <begin position="91"/>
        <end position="102"/>
    </location>
</feature>
<feature type="compositionally biased region" description="Basic and acidic residues" evidence="1">
    <location>
        <begin position="273"/>
        <end position="292"/>
    </location>
</feature>
<dbReference type="Proteomes" id="UP000799750">
    <property type="component" value="Unassembled WGS sequence"/>
</dbReference>
<feature type="compositionally biased region" description="Low complexity" evidence="1">
    <location>
        <begin position="632"/>
        <end position="642"/>
    </location>
</feature>
<feature type="compositionally biased region" description="Low complexity" evidence="1">
    <location>
        <begin position="1053"/>
        <end position="1071"/>
    </location>
</feature>
<feature type="region of interest" description="Disordered" evidence="1">
    <location>
        <begin position="334"/>
        <end position="386"/>
    </location>
</feature>
<feature type="compositionally biased region" description="Polar residues" evidence="1">
    <location>
        <begin position="792"/>
        <end position="811"/>
    </location>
</feature>
<feature type="compositionally biased region" description="Basic and acidic residues" evidence="1">
    <location>
        <begin position="967"/>
        <end position="990"/>
    </location>
</feature>
<proteinExistence type="predicted"/>
<accession>A0A6A6QZ98</accession>
<feature type="compositionally biased region" description="Low complexity" evidence="1">
    <location>
        <begin position="1387"/>
        <end position="1397"/>
    </location>
</feature>
<feature type="compositionally biased region" description="Polar residues" evidence="1">
    <location>
        <begin position="1078"/>
        <end position="1090"/>
    </location>
</feature>
<feature type="compositionally biased region" description="Polar residues" evidence="1">
    <location>
        <begin position="565"/>
        <end position="594"/>
    </location>
</feature>
<evidence type="ECO:0000313" key="3">
    <source>
        <dbReference type="Proteomes" id="UP000799750"/>
    </source>
</evidence>
<sequence length="1700" mass="185228">MPGPSKARSQNAMPRPRRNHRDDQQAPRLGMAHRSSQHANRGPTYTYDDGYGPNGQDDEDPGDNPQEDSQYSDYGDAQYNEPQENAAQGDGYYGDGYYGDGYQGDDFEDDDFPGGDQYTEDSTDLHYKQGGGRQRHEQYSNYQVRDYNEEPRSTSRYYNDTHPRGAQTDRQARRQGPNMIEEQPRARGFDEDEMDDRYASEEAYEEGNSQLQTSQTRGPQSFSPTQPRSHLDPSRSGTRRQSRRESFYLEGIDMSHVQQAPPIIRAGVPTEPQNDRRGSIRGERPGIPHVRQDTSASRLRATRESRAYDQGLLYAEIPGMSDVQQDVPAIRARVPRELHGGSRGSLYGEDPGIPYAQQDQPASRLRAPRESQKDRRGPLFADDPNVSLVIQGRPNSHSSSRHNVNVGYQVPFIANRYPPSESRRSSTLGTALRTSTRNMSQGSINRPVYYMDSSHQTRDLKYARGEEESRRLENVNVSPNEIIDISDSEAGISENEAGISDDDSYEMIRQNPDAPGRVRSGEVLIQNNGNNRMVGARTNLNGNRRTGSEEREEELQFSPRDSRHTLLSPSSQSSAFRQQSLHPSSRALDQNSTAYRHPFPSQFNHPLSLDPPTTRFAMDSRGKVPAKRARPDSPSSSQGSSDIRPRPANTGPETKRVRTDGPSPPHHDPEHMDVDSENGSAKNKVHASPLVNSGGSATSKALREKARALKESGSNNESQRQVAAPLKPSRPPGSSSTPKGAGLNVKLLKVKRDARETLPPPGAKVGEAQAGKPKVTSKPKTVQPPKTHVETSEAQVQKKSPQPTAPVTSVLSDIMAMIGGEDEAPTKQAPSRIPVPPVQVSTSQGFKVPDISVRKDAGGSGLKGFREPEPNASTDSSSKYQNEYRPPSQRSSVSPAQLRNAPPWNPPTGPRNTGKPAWGYLASAPAGDLKADDEKRHTEQPHATGPRNTGKPAWGYLASAPAGGLKADNEKRPAEHHQATEEVEAQRKEATASSELGPSVPTESESAIGIRPFGQDRGPDRPDPLLNRIPKPASQRNSKKGWHTNPLRPSPRPAKANAFTTTTPAPMAIPTSVARGSASATPIASVSKEQNGALVEKKTTPVSMATTTSTARGSASAGPTASVSKEQKGALVGKKATPVSLATTMSTARGPASATRVASVSKDEKDALVGKKTTPAPMAITTSTARAPAAATPIASASREQKSTLVAKKATPIPIAITTSTARAPAAATPIASASKEPMAKDVTPVPMTITTSTSQGSAAATVVASASKEPMAKDVTQAPVVITTSTSQASAAAAPVESASKAETSASVPKSATQPQDTQASPPKKQGRKRKASPETEAERLERDALAKRRKQESAKRYNEKKKAQKLATKPSDDQSAPPITPPSSSPNAPNSNGPAKLVVLQGNKTVDSDPQNAILHNSETEDDSEDSSEDDSQDEESDVEEEPVVVKKSQDVWNHRDPSPLRDSDKEHFEYELKRKTMAHSDVEQDLEWVTVGKKYYNLEDANKAAFEECFVERDGLNFGQHCTESRFAKDAKGMAQNFCACEAGRFRVVVSRRLRTRAEGRRPASKIGWMPKFLYDVICRHDVQKRVLEGDEELWMDVDDLEGVDKEGLTEYMQGKLHTTVQSANNSAMSAIIEYKKPKGARIDAVEAYVAFKEQLKEKVDSLNLVGELLNDTYQVTERHQVKVWVQKREVVGPRNC</sequence>
<name>A0A6A6QZ98_9PEZI</name>
<feature type="compositionally biased region" description="Basic and acidic residues" evidence="1">
    <location>
        <begin position="146"/>
        <end position="163"/>
    </location>
</feature>
<feature type="compositionally biased region" description="Low complexity" evidence="1">
    <location>
        <begin position="1287"/>
        <end position="1303"/>
    </location>
</feature>
<feature type="region of interest" description="Disordered" evidence="1">
    <location>
        <begin position="417"/>
        <end position="442"/>
    </location>
</feature>
<feature type="compositionally biased region" description="Polar residues" evidence="1">
    <location>
        <begin position="991"/>
        <end position="1005"/>
    </location>
</feature>
<reference evidence="2" key="1">
    <citation type="journal article" date="2020" name="Stud. Mycol.">
        <title>101 Dothideomycetes genomes: a test case for predicting lifestyles and emergence of pathogens.</title>
        <authorList>
            <person name="Haridas S."/>
            <person name="Albert R."/>
            <person name="Binder M."/>
            <person name="Bloem J."/>
            <person name="Labutti K."/>
            <person name="Salamov A."/>
            <person name="Andreopoulos B."/>
            <person name="Baker S."/>
            <person name="Barry K."/>
            <person name="Bills G."/>
            <person name="Bluhm B."/>
            <person name="Cannon C."/>
            <person name="Castanera R."/>
            <person name="Culley D."/>
            <person name="Daum C."/>
            <person name="Ezra D."/>
            <person name="Gonzalez J."/>
            <person name="Henrissat B."/>
            <person name="Kuo A."/>
            <person name="Liang C."/>
            <person name="Lipzen A."/>
            <person name="Lutzoni F."/>
            <person name="Magnuson J."/>
            <person name="Mondo S."/>
            <person name="Nolan M."/>
            <person name="Ohm R."/>
            <person name="Pangilinan J."/>
            <person name="Park H.-J."/>
            <person name="Ramirez L."/>
            <person name="Alfaro M."/>
            <person name="Sun H."/>
            <person name="Tritt A."/>
            <person name="Yoshinaga Y."/>
            <person name="Zwiers L.-H."/>
            <person name="Turgeon B."/>
            <person name="Goodwin S."/>
            <person name="Spatafora J."/>
            <person name="Crous P."/>
            <person name="Grigoriev I."/>
        </authorList>
    </citation>
    <scope>NUCLEOTIDE SEQUENCE</scope>
    <source>
        <strain evidence="2">CBS 269.34</strain>
    </source>
</reference>
<evidence type="ECO:0000313" key="2">
    <source>
        <dbReference type="EMBL" id="KAF2497334.1"/>
    </source>
</evidence>
<feature type="compositionally biased region" description="Acidic residues" evidence="1">
    <location>
        <begin position="56"/>
        <end position="66"/>
    </location>
</feature>
<feature type="compositionally biased region" description="Polar residues" evidence="1">
    <location>
        <begin position="1304"/>
        <end position="1322"/>
    </location>
</feature>
<feature type="compositionally biased region" description="Polar residues" evidence="1">
    <location>
        <begin position="1404"/>
        <end position="1419"/>
    </location>
</feature>
<feature type="compositionally biased region" description="Basic and acidic residues" evidence="1">
    <location>
        <begin position="701"/>
        <end position="710"/>
    </location>
</feature>
<feature type="compositionally biased region" description="Polar residues" evidence="1">
    <location>
        <begin position="425"/>
        <end position="442"/>
    </location>
</feature>
<feature type="compositionally biased region" description="Low complexity" evidence="1">
    <location>
        <begin position="1100"/>
        <end position="1122"/>
    </location>
</feature>
<protein>
    <submittedName>
        <fullName evidence="2">Uncharacterized protein</fullName>
    </submittedName>
</protein>
<feature type="compositionally biased region" description="Acidic residues" evidence="1">
    <location>
        <begin position="1422"/>
        <end position="1445"/>
    </location>
</feature>
<dbReference type="EMBL" id="MU004186">
    <property type="protein sequence ID" value="KAF2497334.1"/>
    <property type="molecule type" value="Genomic_DNA"/>
</dbReference>
<feature type="region of interest" description="Disordered" evidence="1">
    <location>
        <begin position="1"/>
        <end position="302"/>
    </location>
</feature>
<feature type="compositionally biased region" description="Low complexity" evidence="1">
    <location>
        <begin position="1179"/>
        <end position="1198"/>
    </location>
</feature>
<evidence type="ECO:0000256" key="1">
    <source>
        <dbReference type="SAM" id="MobiDB-lite"/>
    </source>
</evidence>
<feature type="compositionally biased region" description="Acidic residues" evidence="1">
    <location>
        <begin position="103"/>
        <end position="122"/>
    </location>
</feature>
<feature type="compositionally biased region" description="Polar residues" evidence="1">
    <location>
        <begin position="207"/>
        <end position="228"/>
    </location>
</feature>
<feature type="compositionally biased region" description="Basic and acidic residues" evidence="1">
    <location>
        <begin position="1333"/>
        <end position="1363"/>
    </location>
</feature>
<keyword evidence="3" id="KW-1185">Reference proteome</keyword>
<feature type="compositionally biased region" description="Polar residues" evidence="1">
    <location>
        <begin position="888"/>
        <end position="897"/>
    </location>
</feature>
<organism evidence="2 3">
    <name type="scientific">Lophium mytilinum</name>
    <dbReference type="NCBI Taxonomy" id="390894"/>
    <lineage>
        <taxon>Eukaryota</taxon>
        <taxon>Fungi</taxon>
        <taxon>Dikarya</taxon>
        <taxon>Ascomycota</taxon>
        <taxon>Pezizomycotina</taxon>
        <taxon>Dothideomycetes</taxon>
        <taxon>Pleosporomycetidae</taxon>
        <taxon>Mytilinidiales</taxon>
        <taxon>Mytilinidiaceae</taxon>
        <taxon>Lophium</taxon>
    </lineage>
</organism>
<feature type="compositionally biased region" description="Basic and acidic residues" evidence="1">
    <location>
        <begin position="367"/>
        <end position="377"/>
    </location>
</feature>
<dbReference type="OrthoDB" id="3900617at2759"/>
<feature type="compositionally biased region" description="Basic and acidic residues" evidence="1">
    <location>
        <begin position="1446"/>
        <end position="1467"/>
    </location>
</feature>